<dbReference type="EMBL" id="BA000012">
    <property type="protein sequence ID" value="BAB49237.1"/>
    <property type="molecule type" value="Genomic_DNA"/>
</dbReference>
<feature type="domain" description="HTH luxR-type" evidence="5">
    <location>
        <begin position="13"/>
        <end position="78"/>
    </location>
</feature>
<dbReference type="Pfam" id="PF13181">
    <property type="entry name" value="TPR_8"/>
    <property type="match status" value="1"/>
</dbReference>
<evidence type="ECO:0000256" key="1">
    <source>
        <dbReference type="ARBA" id="ARBA00023015"/>
    </source>
</evidence>
<keyword evidence="2" id="KW-0238">DNA-binding</keyword>
<dbReference type="PANTHER" id="PTHR44688">
    <property type="entry name" value="DNA-BINDING TRANSCRIPTIONAL ACTIVATOR DEVR_DOSR"/>
    <property type="match status" value="1"/>
</dbReference>
<dbReference type="PROSITE" id="PS00622">
    <property type="entry name" value="HTH_LUXR_1"/>
    <property type="match status" value="1"/>
</dbReference>
<dbReference type="Gene3D" id="3.40.50.10070">
    <property type="entry name" value="TolB, N-terminal domain"/>
    <property type="match status" value="1"/>
</dbReference>
<dbReference type="SMART" id="SM00028">
    <property type="entry name" value="TPR"/>
    <property type="match status" value="3"/>
</dbReference>
<dbReference type="PANTHER" id="PTHR44688:SF16">
    <property type="entry name" value="DNA-BINDING TRANSCRIPTIONAL ACTIVATOR DEVR_DOSR"/>
    <property type="match status" value="1"/>
</dbReference>
<dbReference type="InterPro" id="IPR036388">
    <property type="entry name" value="WH-like_DNA-bd_sf"/>
</dbReference>
<accession>Q98JC9</accession>
<proteinExistence type="predicted"/>
<dbReference type="SUPFAM" id="SSF46894">
    <property type="entry name" value="C-terminal effector domain of the bipartite response regulators"/>
    <property type="match status" value="1"/>
</dbReference>
<name>Q98JC9_RHILO</name>
<reference evidence="6 7" key="1">
    <citation type="journal article" date="2000" name="DNA Res.">
        <title>Complete genome structure of the nitrogen-fixing symbiotic bacterium Mesorhizobium loti.</title>
        <authorList>
            <person name="Kaneko T."/>
            <person name="Nakamura Y."/>
            <person name="Sato S."/>
            <person name="Asamizu E."/>
            <person name="Kato T."/>
            <person name="Sasamoto S."/>
            <person name="Watanabe A."/>
            <person name="Idesawa K."/>
            <person name="Ishikawa A."/>
            <person name="Kawashima K."/>
            <person name="Kimura T."/>
            <person name="Kishida Y."/>
            <person name="Kiyokawa C."/>
            <person name="Kohara M."/>
            <person name="Matsumoto M."/>
            <person name="Matsuno A."/>
            <person name="Mochizuki Y."/>
            <person name="Nakayama S."/>
            <person name="Nakazaki N."/>
            <person name="Shimpo S."/>
            <person name="Sugimoto M."/>
            <person name="Takeuchi C."/>
            <person name="Yamada M."/>
            <person name="Tabata S."/>
        </authorList>
    </citation>
    <scope>NUCLEOTIDE SEQUENCE [LARGE SCALE GENOMIC DNA]</scope>
    <source>
        <strain evidence="7">LMG 29417 / CECT 9101 / MAFF 303099</strain>
    </source>
</reference>
<dbReference type="InterPro" id="IPR011990">
    <property type="entry name" value="TPR-like_helical_dom_sf"/>
</dbReference>
<feature type="region of interest" description="Disordered" evidence="4">
    <location>
        <begin position="1"/>
        <end position="22"/>
    </location>
</feature>
<dbReference type="SUPFAM" id="SSF81901">
    <property type="entry name" value="HCP-like"/>
    <property type="match status" value="1"/>
</dbReference>
<dbReference type="PROSITE" id="PS50043">
    <property type="entry name" value="HTH_LUXR_2"/>
    <property type="match status" value="1"/>
</dbReference>
<dbReference type="PRINTS" id="PR00038">
    <property type="entry name" value="HTHLUXR"/>
</dbReference>
<gene>
    <name evidence="6" type="ordered locus">mll2000</name>
</gene>
<protein>
    <submittedName>
        <fullName evidence="6">Adenylate cyclase</fullName>
    </submittedName>
</protein>
<dbReference type="SMART" id="SM00421">
    <property type="entry name" value="HTH_LUXR"/>
    <property type="match status" value="1"/>
</dbReference>
<dbReference type="AlphaFoldDB" id="Q98JC9"/>
<keyword evidence="3" id="KW-0804">Transcription</keyword>
<evidence type="ECO:0000313" key="6">
    <source>
        <dbReference type="EMBL" id="BAB49237.1"/>
    </source>
</evidence>
<sequence>MPIGSAMSRIATSSPGHDALSDRERAVAEKFAAGLTYREIGEALFIAPSTVRTHLASIYDKLGVRNKVALASHINGAIGAGMDGPPRLPGASPVLAIFPIECQTSEERWRRFADGLSSDITIDLARYADLPVIAFHTMKSLGSKPADFAADGKALGATYVVSGQLRADERRVRLSIELADADNGVSLWSERYDRQVEDIFALQDSLTETVINVIAGSYGALATVGRKAIRRKPPASLRAYDCYLLGVEQQDTFSRAGIAEAIRLFSRALELDPTLVRAWTALAYAYSIEGANGFGDDAQVSIENWRTAVENAILLDPMDSVACNCLGDLRGCLGDLEGAERAYRRAFEYGSNHADTLAMLAGSKALVAGDPAEAMPLIERAMHLNPLAPPWYFGMLGRILFTLGRHREAIAALCRSTLNSPNVLLFLALAHTSVGEAAEAARIEARLKTEFADFSVERFITCYPVTNPDAVHAIRHAAQQLARRD</sequence>
<dbReference type="InterPro" id="IPR019734">
    <property type="entry name" value="TPR_rpt"/>
</dbReference>
<dbReference type="InterPro" id="IPR000792">
    <property type="entry name" value="Tscrpt_reg_LuxR_C"/>
</dbReference>
<dbReference type="GO" id="GO:0003677">
    <property type="term" value="F:DNA binding"/>
    <property type="evidence" value="ECO:0007669"/>
    <property type="project" value="UniProtKB-KW"/>
</dbReference>
<evidence type="ECO:0000256" key="4">
    <source>
        <dbReference type="SAM" id="MobiDB-lite"/>
    </source>
</evidence>
<dbReference type="PATRIC" id="fig|266835.9.peg.1610"/>
<dbReference type="Pfam" id="PF00196">
    <property type="entry name" value="GerE"/>
    <property type="match status" value="1"/>
</dbReference>
<keyword evidence="1" id="KW-0805">Transcription regulation</keyword>
<organism evidence="6 7">
    <name type="scientific">Mesorhizobium japonicum (strain LMG 29417 / CECT 9101 / MAFF 303099)</name>
    <name type="common">Mesorhizobium loti (strain MAFF 303099)</name>
    <dbReference type="NCBI Taxonomy" id="266835"/>
    <lineage>
        <taxon>Bacteria</taxon>
        <taxon>Pseudomonadati</taxon>
        <taxon>Pseudomonadota</taxon>
        <taxon>Alphaproteobacteria</taxon>
        <taxon>Hyphomicrobiales</taxon>
        <taxon>Phyllobacteriaceae</taxon>
        <taxon>Mesorhizobium</taxon>
    </lineage>
</organism>
<evidence type="ECO:0000256" key="2">
    <source>
        <dbReference type="ARBA" id="ARBA00023125"/>
    </source>
</evidence>
<dbReference type="Gene3D" id="1.25.40.10">
    <property type="entry name" value="Tetratricopeptide repeat domain"/>
    <property type="match status" value="2"/>
</dbReference>
<dbReference type="eggNOG" id="COG5616">
    <property type="taxonomic scope" value="Bacteria"/>
</dbReference>
<dbReference type="KEGG" id="mlo:mll2000"/>
<dbReference type="eggNOG" id="COG0457">
    <property type="taxonomic scope" value="Bacteria"/>
</dbReference>
<dbReference type="GO" id="GO:0006355">
    <property type="term" value="P:regulation of DNA-templated transcription"/>
    <property type="evidence" value="ECO:0007669"/>
    <property type="project" value="InterPro"/>
</dbReference>
<dbReference type="eggNOG" id="COG2197">
    <property type="taxonomic scope" value="Bacteria"/>
</dbReference>
<evidence type="ECO:0000313" key="7">
    <source>
        <dbReference type="Proteomes" id="UP000000552"/>
    </source>
</evidence>
<dbReference type="Gene3D" id="1.10.10.10">
    <property type="entry name" value="Winged helix-like DNA-binding domain superfamily/Winged helix DNA-binding domain"/>
    <property type="match status" value="1"/>
</dbReference>
<evidence type="ECO:0000256" key="3">
    <source>
        <dbReference type="ARBA" id="ARBA00023163"/>
    </source>
</evidence>
<evidence type="ECO:0000259" key="5">
    <source>
        <dbReference type="PROSITE" id="PS50043"/>
    </source>
</evidence>
<dbReference type="Proteomes" id="UP000000552">
    <property type="component" value="Chromosome"/>
</dbReference>
<dbReference type="InterPro" id="IPR016032">
    <property type="entry name" value="Sig_transdc_resp-reg_C-effctor"/>
</dbReference>
<dbReference type="HOGENOM" id="CLU_019981_4_0_5"/>
<dbReference type="CDD" id="cd06170">
    <property type="entry name" value="LuxR_C_like"/>
    <property type="match status" value="1"/>
</dbReference>